<sequence>MIHNKNQEPETASASSVAPRSQAAAPRVSSGNVDADSLPPLPPSPPALSLTWRLTGYLKSASGLPRYVIRDNAGNVRYIASDEPWNGSYSEIVVDGERVTFWTGNVQTGNDSRDFSQSVPGPFSSAAGSAMSALGIGNSSR</sequence>
<organism evidence="2">
    <name type="scientific">Salmonella enterica</name>
    <name type="common">Salmonella choleraesuis</name>
    <dbReference type="NCBI Taxonomy" id="28901"/>
    <lineage>
        <taxon>Bacteria</taxon>
        <taxon>Pseudomonadati</taxon>
        <taxon>Pseudomonadota</taxon>
        <taxon>Gammaproteobacteria</taxon>
        <taxon>Enterobacterales</taxon>
        <taxon>Enterobacteriaceae</taxon>
        <taxon>Salmonella</taxon>
    </lineage>
</organism>
<dbReference type="AlphaFoldDB" id="A0A743PG22"/>
<feature type="compositionally biased region" description="Polar residues" evidence="1">
    <location>
        <begin position="9"/>
        <end position="19"/>
    </location>
</feature>
<feature type="region of interest" description="Disordered" evidence="1">
    <location>
        <begin position="1"/>
        <end position="45"/>
    </location>
</feature>
<gene>
    <name evidence="2" type="ORF">G9F27_005741</name>
</gene>
<proteinExistence type="predicted"/>
<protein>
    <submittedName>
        <fullName evidence="2">Uncharacterized protein</fullName>
    </submittedName>
</protein>
<evidence type="ECO:0000256" key="1">
    <source>
        <dbReference type="SAM" id="MobiDB-lite"/>
    </source>
</evidence>
<reference evidence="2" key="2">
    <citation type="submission" date="2020-02" db="EMBL/GenBank/DDBJ databases">
        <authorList>
            <consortium name="NCBI Pathogen Detection Project"/>
        </authorList>
    </citation>
    <scope>NUCLEOTIDE SEQUENCE</scope>
    <source>
        <strain evidence="2">MA.CK_00/00001968</strain>
    </source>
</reference>
<reference evidence="2" key="1">
    <citation type="journal article" date="2018" name="Genome Biol.">
        <title>SKESA: strategic k-mer extension for scrupulous assemblies.</title>
        <authorList>
            <person name="Souvorov A."/>
            <person name="Agarwala R."/>
            <person name="Lipman D.J."/>
        </authorList>
    </citation>
    <scope>NUCLEOTIDE SEQUENCE</scope>
    <source>
        <strain evidence="2">MA.CK_00/00001968</strain>
    </source>
</reference>
<comment type="caution">
    <text evidence="2">The sequence shown here is derived from an EMBL/GenBank/DDBJ whole genome shotgun (WGS) entry which is preliminary data.</text>
</comment>
<name>A0A743PG22_SALER</name>
<evidence type="ECO:0000313" key="2">
    <source>
        <dbReference type="EMBL" id="HAF2131369.1"/>
    </source>
</evidence>
<accession>A0A743PG22</accession>
<dbReference type="EMBL" id="DAAUQX010000143">
    <property type="protein sequence ID" value="HAF2131369.1"/>
    <property type="molecule type" value="Genomic_DNA"/>
</dbReference>